<organism evidence="2 3">
    <name type="scientific">Nocardioides luti</name>
    <dbReference type="NCBI Taxonomy" id="2761101"/>
    <lineage>
        <taxon>Bacteria</taxon>
        <taxon>Bacillati</taxon>
        <taxon>Actinomycetota</taxon>
        <taxon>Actinomycetes</taxon>
        <taxon>Propionibacteriales</taxon>
        <taxon>Nocardioidaceae</taxon>
        <taxon>Nocardioides</taxon>
    </lineage>
</organism>
<sequence>MSRTALAAALLGAALSVVPAVPASASTAEYGKTAARDRVLKPSCHDYRYRFVIKAPTNDWTLETYLIGPRGRRLASGVFSSESEDRRDHGVFRICRSNTRPGKFTIKAKLNWYNGSEDHQVWFKPSYFRLHRA</sequence>
<accession>A0A7X0VE04</accession>
<dbReference type="Proteomes" id="UP000523955">
    <property type="component" value="Unassembled WGS sequence"/>
</dbReference>
<proteinExistence type="predicted"/>
<reference evidence="2 3" key="1">
    <citation type="submission" date="2020-08" db="EMBL/GenBank/DDBJ databases">
        <authorList>
            <person name="Seo M.-J."/>
        </authorList>
    </citation>
    <scope>NUCLEOTIDE SEQUENCE [LARGE SCALE GENOMIC DNA]</scope>
    <source>
        <strain evidence="2 3">KIGAM211</strain>
    </source>
</reference>
<keyword evidence="1" id="KW-0732">Signal</keyword>
<gene>
    <name evidence="2" type="ORF">H5V45_21430</name>
</gene>
<dbReference type="RefSeq" id="WP_185255102.1">
    <property type="nucleotide sequence ID" value="NZ_JACKXE010000002.1"/>
</dbReference>
<dbReference type="AlphaFoldDB" id="A0A7X0VE04"/>
<feature type="signal peptide" evidence="1">
    <location>
        <begin position="1"/>
        <end position="25"/>
    </location>
</feature>
<protein>
    <recommendedName>
        <fullName evidence="4">Secreted protein</fullName>
    </recommendedName>
</protein>
<evidence type="ECO:0000313" key="2">
    <source>
        <dbReference type="EMBL" id="MBB6629893.1"/>
    </source>
</evidence>
<keyword evidence="3" id="KW-1185">Reference proteome</keyword>
<comment type="caution">
    <text evidence="2">The sequence shown here is derived from an EMBL/GenBank/DDBJ whole genome shotgun (WGS) entry which is preliminary data.</text>
</comment>
<evidence type="ECO:0008006" key="4">
    <source>
        <dbReference type="Google" id="ProtNLM"/>
    </source>
</evidence>
<evidence type="ECO:0000313" key="3">
    <source>
        <dbReference type="Proteomes" id="UP000523955"/>
    </source>
</evidence>
<evidence type="ECO:0000256" key="1">
    <source>
        <dbReference type="SAM" id="SignalP"/>
    </source>
</evidence>
<name>A0A7X0VE04_9ACTN</name>
<feature type="chain" id="PRO_5031088362" description="Secreted protein" evidence="1">
    <location>
        <begin position="26"/>
        <end position="133"/>
    </location>
</feature>
<dbReference type="EMBL" id="JACKXE010000002">
    <property type="protein sequence ID" value="MBB6629893.1"/>
    <property type="molecule type" value="Genomic_DNA"/>
</dbReference>